<gene>
    <name evidence="1" type="ORF">HX822_22505</name>
</gene>
<protein>
    <submittedName>
        <fullName evidence="1">Uncharacterized protein</fullName>
    </submittedName>
</protein>
<organism evidence="1 2">
    <name type="scientific">Pseudomonas yamanorum</name>
    <dbReference type="NCBI Taxonomy" id="515393"/>
    <lineage>
        <taxon>Bacteria</taxon>
        <taxon>Pseudomonadati</taxon>
        <taxon>Pseudomonadota</taxon>
        <taxon>Gammaproteobacteria</taxon>
        <taxon>Pseudomonadales</taxon>
        <taxon>Pseudomonadaceae</taxon>
        <taxon>Pseudomonas</taxon>
    </lineage>
</organism>
<sequence>MTKFLTIAYDLSAINNHAYFFEGAPENIFCKTCGCCIDPGYLPAELKTSNKADIGATYDRRFIASLRFKEYIESLKLDVDFSLINEKKQLFLIRPKHVISYSAQQQENLCSTCHQYFDCVAPLPIFYQETGKPLEYGMFFTSIGFGSGKEKSPSIILGIETALEIKSAIKSLKLRGADISKIISPQN</sequence>
<dbReference type="RefSeq" id="WP_177043689.1">
    <property type="nucleotide sequence ID" value="NZ_JACARE010000018.1"/>
</dbReference>
<accession>A0A7Y8EJI2</accession>
<evidence type="ECO:0000313" key="2">
    <source>
        <dbReference type="Proteomes" id="UP000531950"/>
    </source>
</evidence>
<dbReference type="Proteomes" id="UP000531950">
    <property type="component" value="Unassembled WGS sequence"/>
</dbReference>
<evidence type="ECO:0000313" key="1">
    <source>
        <dbReference type="EMBL" id="NWE15717.1"/>
    </source>
</evidence>
<name>A0A7Y8EJI2_9PSED</name>
<proteinExistence type="predicted"/>
<dbReference type="EMBL" id="JACARG010000045">
    <property type="protein sequence ID" value="NWE15717.1"/>
    <property type="molecule type" value="Genomic_DNA"/>
</dbReference>
<comment type="caution">
    <text evidence="1">The sequence shown here is derived from an EMBL/GenBank/DDBJ whole genome shotgun (WGS) entry which is preliminary data.</text>
</comment>
<dbReference type="AlphaFoldDB" id="A0A7Y8EJI2"/>
<reference evidence="1 2" key="1">
    <citation type="submission" date="2020-04" db="EMBL/GenBank/DDBJ databases">
        <title>Molecular characterization of pseudomonads from Agaricus bisporus reveal novel blotch 2 pathogens in Western Europe.</title>
        <authorList>
            <person name="Taparia T."/>
            <person name="Krijger M."/>
            <person name="Haynes E."/>
            <person name="Elpinstone J.G."/>
            <person name="Noble R."/>
            <person name="Van Der Wolf J."/>
        </authorList>
    </citation>
    <scope>NUCLEOTIDE SEQUENCE [LARGE SCALE GENOMIC DNA]</scope>
    <source>
        <strain evidence="1 2">IPO3782</strain>
    </source>
</reference>